<evidence type="ECO:0000256" key="1">
    <source>
        <dbReference type="ARBA" id="ARBA00010641"/>
    </source>
</evidence>
<dbReference type="InterPro" id="IPR013324">
    <property type="entry name" value="RNA_pol_sigma_r3/r4-like"/>
</dbReference>
<dbReference type="InterPro" id="IPR039425">
    <property type="entry name" value="RNA_pol_sigma-70-like"/>
</dbReference>
<dbReference type="EMBL" id="JBBUTF010000018">
    <property type="protein sequence ID" value="MEK8027967.1"/>
    <property type="molecule type" value="Genomic_DNA"/>
</dbReference>
<dbReference type="Pfam" id="PF08281">
    <property type="entry name" value="Sigma70_r4_2"/>
    <property type="match status" value="1"/>
</dbReference>
<dbReference type="InterPro" id="IPR014284">
    <property type="entry name" value="RNA_pol_sigma-70_dom"/>
</dbReference>
<organism evidence="9 10">
    <name type="scientific">Pseudaquabacterium rugosum</name>
    <dbReference type="NCBI Taxonomy" id="2984194"/>
    <lineage>
        <taxon>Bacteria</taxon>
        <taxon>Pseudomonadati</taxon>
        <taxon>Pseudomonadota</taxon>
        <taxon>Betaproteobacteria</taxon>
        <taxon>Burkholderiales</taxon>
        <taxon>Sphaerotilaceae</taxon>
        <taxon>Pseudaquabacterium</taxon>
    </lineage>
</organism>
<evidence type="ECO:0000256" key="5">
    <source>
        <dbReference type="ARBA" id="ARBA00023163"/>
    </source>
</evidence>
<keyword evidence="4" id="KW-0238">DNA-binding</keyword>
<evidence type="ECO:0000256" key="2">
    <source>
        <dbReference type="ARBA" id="ARBA00023015"/>
    </source>
</evidence>
<name>A0ABU9BDH2_9BURK</name>
<protein>
    <submittedName>
        <fullName evidence="9">Sigma-70 family RNA polymerase sigma factor</fullName>
    </submittedName>
</protein>
<keyword evidence="10" id="KW-1185">Reference proteome</keyword>
<feature type="domain" description="RNA polymerase sigma-70 region 2" evidence="7">
    <location>
        <begin position="70"/>
        <end position="135"/>
    </location>
</feature>
<feature type="region of interest" description="Disordered" evidence="6">
    <location>
        <begin position="142"/>
        <end position="161"/>
    </location>
</feature>
<evidence type="ECO:0000256" key="3">
    <source>
        <dbReference type="ARBA" id="ARBA00023082"/>
    </source>
</evidence>
<accession>A0ABU9BDH2</accession>
<feature type="compositionally biased region" description="Basic and acidic residues" evidence="6">
    <location>
        <begin position="142"/>
        <end position="152"/>
    </location>
</feature>
<dbReference type="InterPro" id="IPR013249">
    <property type="entry name" value="RNA_pol_sigma70_r4_t2"/>
</dbReference>
<dbReference type="PANTHER" id="PTHR43133">
    <property type="entry name" value="RNA POLYMERASE ECF-TYPE SIGMA FACTO"/>
    <property type="match status" value="1"/>
</dbReference>
<evidence type="ECO:0000256" key="4">
    <source>
        <dbReference type="ARBA" id="ARBA00023125"/>
    </source>
</evidence>
<feature type="compositionally biased region" description="Low complexity" evidence="6">
    <location>
        <begin position="1"/>
        <end position="28"/>
    </location>
</feature>
<dbReference type="Gene3D" id="1.10.1740.10">
    <property type="match status" value="1"/>
</dbReference>
<dbReference type="Pfam" id="PF04542">
    <property type="entry name" value="Sigma70_r2"/>
    <property type="match status" value="1"/>
</dbReference>
<dbReference type="CDD" id="cd06171">
    <property type="entry name" value="Sigma70_r4"/>
    <property type="match status" value="1"/>
</dbReference>
<sequence>MSASDGGTTAPDPGTAAAPASGMAAATAPPRPIDDPRHADAAAFEAALHPLWQRAQAGDDAAYQQALTAIARRLRAWLRRRLQDSPDEIEDLVQETLLALHLQRGTWAADVTVTAWVLAIARHKLIDHWRRQGRRRDDLRSLDTLDEHEHPAAEAPEPGARRDLDQLLRTLPAAQRDALLLTKVEGLSVAEAAERTGASVAAIKVQVHRGLKKLADLVRSPR</sequence>
<dbReference type="NCBIfam" id="TIGR02937">
    <property type="entry name" value="sigma70-ECF"/>
    <property type="match status" value="1"/>
</dbReference>
<evidence type="ECO:0000259" key="8">
    <source>
        <dbReference type="Pfam" id="PF08281"/>
    </source>
</evidence>
<dbReference type="RefSeq" id="WP_341375750.1">
    <property type="nucleotide sequence ID" value="NZ_JBBUTF010000018.1"/>
</dbReference>
<keyword evidence="5" id="KW-0804">Transcription</keyword>
<evidence type="ECO:0000313" key="9">
    <source>
        <dbReference type="EMBL" id="MEK8027967.1"/>
    </source>
</evidence>
<dbReference type="Gene3D" id="1.10.10.10">
    <property type="entry name" value="Winged helix-like DNA-binding domain superfamily/Winged helix DNA-binding domain"/>
    <property type="match status" value="1"/>
</dbReference>
<dbReference type="SUPFAM" id="SSF88659">
    <property type="entry name" value="Sigma3 and sigma4 domains of RNA polymerase sigma factors"/>
    <property type="match status" value="1"/>
</dbReference>
<dbReference type="InterPro" id="IPR036388">
    <property type="entry name" value="WH-like_DNA-bd_sf"/>
</dbReference>
<dbReference type="InterPro" id="IPR007627">
    <property type="entry name" value="RNA_pol_sigma70_r2"/>
</dbReference>
<dbReference type="SUPFAM" id="SSF88946">
    <property type="entry name" value="Sigma2 domain of RNA polymerase sigma factors"/>
    <property type="match status" value="1"/>
</dbReference>
<dbReference type="Proteomes" id="UP001368500">
    <property type="component" value="Unassembled WGS sequence"/>
</dbReference>
<comment type="similarity">
    <text evidence="1">Belongs to the sigma-70 factor family. ECF subfamily.</text>
</comment>
<evidence type="ECO:0000313" key="10">
    <source>
        <dbReference type="Proteomes" id="UP001368500"/>
    </source>
</evidence>
<comment type="caution">
    <text evidence="9">The sequence shown here is derived from an EMBL/GenBank/DDBJ whole genome shotgun (WGS) entry which is preliminary data.</text>
</comment>
<keyword evidence="2" id="KW-0805">Transcription regulation</keyword>
<proteinExistence type="inferred from homology"/>
<evidence type="ECO:0000256" key="6">
    <source>
        <dbReference type="SAM" id="MobiDB-lite"/>
    </source>
</evidence>
<feature type="domain" description="RNA polymerase sigma factor 70 region 4 type 2" evidence="8">
    <location>
        <begin position="162"/>
        <end position="214"/>
    </location>
</feature>
<keyword evidence="3" id="KW-0731">Sigma factor</keyword>
<gene>
    <name evidence="9" type="ORF">AACH11_18555</name>
</gene>
<evidence type="ECO:0000259" key="7">
    <source>
        <dbReference type="Pfam" id="PF04542"/>
    </source>
</evidence>
<dbReference type="InterPro" id="IPR013325">
    <property type="entry name" value="RNA_pol_sigma_r2"/>
</dbReference>
<feature type="region of interest" description="Disordered" evidence="6">
    <location>
        <begin position="1"/>
        <end position="37"/>
    </location>
</feature>
<reference evidence="9 10" key="1">
    <citation type="submission" date="2024-04" db="EMBL/GenBank/DDBJ databases">
        <title>Novel species of the genus Ideonella isolated from streams.</title>
        <authorList>
            <person name="Lu H."/>
        </authorList>
    </citation>
    <scope>NUCLEOTIDE SEQUENCE [LARGE SCALE GENOMIC DNA]</scope>
    <source>
        <strain evidence="9 10">BYS139W</strain>
    </source>
</reference>
<dbReference type="PANTHER" id="PTHR43133:SF58">
    <property type="entry name" value="ECF RNA POLYMERASE SIGMA FACTOR SIGD"/>
    <property type="match status" value="1"/>
</dbReference>